<comment type="caution">
    <text evidence="2">The sequence shown here is derived from an EMBL/GenBank/DDBJ whole genome shotgun (WGS) entry which is preliminary data.</text>
</comment>
<dbReference type="EMBL" id="SMTG01000002">
    <property type="protein sequence ID" value="TDK32648.1"/>
    <property type="molecule type" value="Genomic_DNA"/>
</dbReference>
<proteinExistence type="predicted"/>
<keyword evidence="1" id="KW-0812">Transmembrane</keyword>
<keyword evidence="3" id="KW-1185">Reference proteome</keyword>
<gene>
    <name evidence="2" type="ORF">E2F49_00780</name>
</gene>
<keyword evidence="1" id="KW-1133">Transmembrane helix</keyword>
<protein>
    <recommendedName>
        <fullName evidence="4">DoxX family protein</fullName>
    </recommendedName>
</protein>
<dbReference type="OrthoDB" id="9792760at2"/>
<dbReference type="RefSeq" id="WP_133392216.1">
    <property type="nucleotide sequence ID" value="NZ_SMTG01000002.1"/>
</dbReference>
<name>A0A4R5UBP9_9GAMM</name>
<keyword evidence="1" id="KW-0472">Membrane</keyword>
<dbReference type="Proteomes" id="UP000295543">
    <property type="component" value="Unassembled WGS sequence"/>
</dbReference>
<sequence>MAAGSGAQGAALVAGRWALASLFVVLGGWRVWGAINGAPLSNTALLLSLGELVLGVLLLAGWRVRWVALAAAALLVADAVLSHPFWAVRAGLQDSQLLHFMKNMAIAGGFLLLSATGSRK</sequence>
<feature type="transmembrane region" description="Helical" evidence="1">
    <location>
        <begin position="66"/>
        <end position="85"/>
    </location>
</feature>
<reference evidence="2 3" key="1">
    <citation type="submission" date="2019-03" db="EMBL/GenBank/DDBJ databases">
        <title>Luteimonas zhaokaii sp.nov., isolated from the rectal contents of Plateau pika in Yushu, Qinghai Province, China.</title>
        <authorList>
            <person name="Zhang G."/>
        </authorList>
    </citation>
    <scope>NUCLEOTIDE SEQUENCE [LARGE SCALE GENOMIC DNA]</scope>
    <source>
        <strain evidence="2 3">THG-MD21</strain>
    </source>
</reference>
<evidence type="ECO:0008006" key="4">
    <source>
        <dbReference type="Google" id="ProtNLM"/>
    </source>
</evidence>
<feature type="transmembrane region" description="Helical" evidence="1">
    <location>
        <begin position="12"/>
        <end position="32"/>
    </location>
</feature>
<accession>A0A4R5UBP9</accession>
<evidence type="ECO:0000256" key="1">
    <source>
        <dbReference type="SAM" id="Phobius"/>
    </source>
</evidence>
<feature type="transmembrane region" description="Helical" evidence="1">
    <location>
        <begin position="38"/>
        <end position="59"/>
    </location>
</feature>
<feature type="transmembrane region" description="Helical" evidence="1">
    <location>
        <begin position="97"/>
        <end position="115"/>
    </location>
</feature>
<evidence type="ECO:0000313" key="2">
    <source>
        <dbReference type="EMBL" id="TDK32648.1"/>
    </source>
</evidence>
<organism evidence="2 3">
    <name type="scientific">Luteimonas terrae</name>
    <dbReference type="NCBI Taxonomy" id="1530191"/>
    <lineage>
        <taxon>Bacteria</taxon>
        <taxon>Pseudomonadati</taxon>
        <taxon>Pseudomonadota</taxon>
        <taxon>Gammaproteobacteria</taxon>
        <taxon>Lysobacterales</taxon>
        <taxon>Lysobacteraceae</taxon>
        <taxon>Luteimonas</taxon>
    </lineage>
</organism>
<evidence type="ECO:0000313" key="3">
    <source>
        <dbReference type="Proteomes" id="UP000295543"/>
    </source>
</evidence>
<dbReference type="AlphaFoldDB" id="A0A4R5UBP9"/>